<dbReference type="EMBL" id="FQYO01000002">
    <property type="protein sequence ID" value="SHI61890.1"/>
    <property type="molecule type" value="Genomic_DNA"/>
</dbReference>
<dbReference type="Proteomes" id="UP000184292">
    <property type="component" value="Unassembled WGS sequence"/>
</dbReference>
<dbReference type="Pfam" id="PF00300">
    <property type="entry name" value="His_Phos_1"/>
    <property type="match status" value="1"/>
</dbReference>
<gene>
    <name evidence="5" type="ORF">SAMN05444417_1254</name>
</gene>
<keyword evidence="6" id="KW-1185">Reference proteome</keyword>
<dbReference type="STRING" id="1447782.SAMN05444417_1254"/>
<reference evidence="5 6" key="1">
    <citation type="submission" date="2016-11" db="EMBL/GenBank/DDBJ databases">
        <authorList>
            <person name="Jaros S."/>
            <person name="Januszkiewicz K."/>
            <person name="Wedrychowicz H."/>
        </authorList>
    </citation>
    <scope>NUCLEOTIDE SEQUENCE [LARGE SCALE GENOMIC DNA]</scope>
    <source>
        <strain evidence="5 6">DSM 100565</strain>
    </source>
</reference>
<dbReference type="PANTHER" id="PTHR48100">
    <property type="entry name" value="BROAD-SPECIFICITY PHOSPHATASE YOR283W-RELATED"/>
    <property type="match status" value="1"/>
</dbReference>
<feature type="binding site" evidence="4">
    <location>
        <begin position="11"/>
        <end position="18"/>
    </location>
    <ligand>
        <name>substrate</name>
    </ligand>
</feature>
<dbReference type="PANTHER" id="PTHR48100:SF1">
    <property type="entry name" value="HISTIDINE PHOSPHATASE FAMILY PROTEIN-RELATED"/>
    <property type="match status" value="1"/>
</dbReference>
<dbReference type="InterPro" id="IPR001345">
    <property type="entry name" value="PG/BPGM_mutase_AS"/>
</dbReference>
<feature type="binding site" evidence="4">
    <location>
        <position position="65"/>
    </location>
    <ligand>
        <name>substrate</name>
    </ligand>
</feature>
<sequence length="202" mass="21898">MTALPEILVLRHGETEWNRAGRWQGPEDSPLTERGIAQGRAMGRLLAELGVGRGSHAFRISPQGRARATMELVLGELGLPRDTAGIDPDLREIGVGAFGGLHRDEIARRLALRPSDSFFEAYRRAPGGEGFAALYDRVGRALDTLRGPTVIVTHGMTSRFLRTRAMGLGLDRIEELPGGQGIVYQILNGVHRGLPAMEGDAI</sequence>
<dbReference type="SMART" id="SM00855">
    <property type="entry name" value="PGAM"/>
    <property type="match status" value="1"/>
</dbReference>
<evidence type="ECO:0000256" key="1">
    <source>
        <dbReference type="ARBA" id="ARBA00023152"/>
    </source>
</evidence>
<dbReference type="InterPro" id="IPR029033">
    <property type="entry name" value="His_PPase_superfam"/>
</dbReference>
<dbReference type="CDD" id="cd07067">
    <property type="entry name" value="HP_PGM_like"/>
    <property type="match status" value="1"/>
</dbReference>
<dbReference type="AlphaFoldDB" id="A0A1M6CLM3"/>
<evidence type="ECO:0000256" key="2">
    <source>
        <dbReference type="ARBA" id="ARBA00023235"/>
    </source>
</evidence>
<dbReference type="Gene3D" id="3.40.50.1240">
    <property type="entry name" value="Phosphoglycerate mutase-like"/>
    <property type="match status" value="1"/>
</dbReference>
<dbReference type="InterPro" id="IPR013078">
    <property type="entry name" value="His_Pase_superF_clade-1"/>
</dbReference>
<evidence type="ECO:0000313" key="6">
    <source>
        <dbReference type="Proteomes" id="UP000184292"/>
    </source>
</evidence>
<keyword evidence="2" id="KW-0413">Isomerase</keyword>
<feature type="active site" description="Tele-phosphohistidine intermediate" evidence="3">
    <location>
        <position position="12"/>
    </location>
</feature>
<organism evidence="5 6">
    <name type="scientific">Wenxinia saemankumensis</name>
    <dbReference type="NCBI Taxonomy" id="1447782"/>
    <lineage>
        <taxon>Bacteria</taxon>
        <taxon>Pseudomonadati</taxon>
        <taxon>Pseudomonadota</taxon>
        <taxon>Alphaproteobacteria</taxon>
        <taxon>Rhodobacterales</taxon>
        <taxon>Roseobacteraceae</taxon>
        <taxon>Wenxinia</taxon>
    </lineage>
</organism>
<protein>
    <submittedName>
        <fullName evidence="5">Probable phosphoglycerate mutase</fullName>
    </submittedName>
</protein>
<evidence type="ECO:0000256" key="4">
    <source>
        <dbReference type="PIRSR" id="PIRSR613078-2"/>
    </source>
</evidence>
<name>A0A1M6CLM3_9RHOB</name>
<accession>A0A1M6CLM3</accession>
<keyword evidence="1" id="KW-0324">Glycolysis</keyword>
<dbReference type="SUPFAM" id="SSF53254">
    <property type="entry name" value="Phosphoglycerate mutase-like"/>
    <property type="match status" value="1"/>
</dbReference>
<dbReference type="GO" id="GO:0005737">
    <property type="term" value="C:cytoplasm"/>
    <property type="evidence" value="ECO:0007669"/>
    <property type="project" value="TreeGrafter"/>
</dbReference>
<feature type="active site" description="Proton donor/acceptor" evidence="3">
    <location>
        <position position="92"/>
    </location>
</feature>
<dbReference type="InterPro" id="IPR050275">
    <property type="entry name" value="PGM_Phosphatase"/>
</dbReference>
<evidence type="ECO:0000256" key="3">
    <source>
        <dbReference type="PIRSR" id="PIRSR613078-1"/>
    </source>
</evidence>
<dbReference type="RefSeq" id="WP_073326975.1">
    <property type="nucleotide sequence ID" value="NZ_FQYO01000002.1"/>
</dbReference>
<dbReference type="PIRSF" id="PIRSF000709">
    <property type="entry name" value="6PFK_2-Ptase"/>
    <property type="match status" value="1"/>
</dbReference>
<evidence type="ECO:0000313" key="5">
    <source>
        <dbReference type="EMBL" id="SHI61890.1"/>
    </source>
</evidence>
<proteinExistence type="predicted"/>
<dbReference type="PROSITE" id="PS00175">
    <property type="entry name" value="PG_MUTASE"/>
    <property type="match status" value="1"/>
</dbReference>
<dbReference type="GO" id="GO:0016791">
    <property type="term" value="F:phosphatase activity"/>
    <property type="evidence" value="ECO:0007669"/>
    <property type="project" value="TreeGrafter"/>
</dbReference>